<evidence type="ECO:0000313" key="8">
    <source>
        <dbReference type="Proteomes" id="UP000182121"/>
    </source>
</evidence>
<dbReference type="InterPro" id="IPR050750">
    <property type="entry name" value="C5-MTase"/>
</dbReference>
<organism evidence="7 8">
    <name type="scientific">Enterocloster clostridioformis</name>
    <dbReference type="NCBI Taxonomy" id="1531"/>
    <lineage>
        <taxon>Bacteria</taxon>
        <taxon>Bacillati</taxon>
        <taxon>Bacillota</taxon>
        <taxon>Clostridia</taxon>
        <taxon>Lachnospirales</taxon>
        <taxon>Lachnospiraceae</taxon>
        <taxon>Enterocloster</taxon>
    </lineage>
</organism>
<dbReference type="GO" id="GO:0009307">
    <property type="term" value="P:DNA restriction-modification system"/>
    <property type="evidence" value="ECO:0007669"/>
    <property type="project" value="UniProtKB-KW"/>
</dbReference>
<dbReference type="PRINTS" id="PR00105">
    <property type="entry name" value="C5METTRFRASE"/>
</dbReference>
<evidence type="ECO:0000313" key="7">
    <source>
        <dbReference type="EMBL" id="SET26686.1"/>
    </source>
</evidence>
<dbReference type="RefSeq" id="WP_235919751.1">
    <property type="nucleotide sequence ID" value="NZ_FOIO01000004.1"/>
</dbReference>
<evidence type="ECO:0000256" key="5">
    <source>
        <dbReference type="ARBA" id="ARBA00022747"/>
    </source>
</evidence>
<dbReference type="Pfam" id="PF00145">
    <property type="entry name" value="DNA_methylase"/>
    <property type="match status" value="2"/>
</dbReference>
<dbReference type="PROSITE" id="PS51679">
    <property type="entry name" value="SAM_MT_C5"/>
    <property type="match status" value="1"/>
</dbReference>
<keyword evidence="3 6" id="KW-0808">Transferase</keyword>
<comment type="caution">
    <text evidence="7">The sequence shown here is derived from an EMBL/GenBank/DDBJ whole genome shotgun (WGS) entry which is preliminary data.</text>
</comment>
<dbReference type="InterPro" id="IPR018117">
    <property type="entry name" value="C5_DNA_meth_AS"/>
</dbReference>
<evidence type="ECO:0000256" key="3">
    <source>
        <dbReference type="ARBA" id="ARBA00022679"/>
    </source>
</evidence>
<dbReference type="GO" id="GO:0003886">
    <property type="term" value="F:DNA (cytosine-5-)-methyltransferase activity"/>
    <property type="evidence" value="ECO:0007669"/>
    <property type="project" value="UniProtKB-EC"/>
</dbReference>
<proteinExistence type="inferred from homology"/>
<dbReference type="Gene3D" id="3.90.120.10">
    <property type="entry name" value="DNA Methylase, subunit A, domain 2"/>
    <property type="match status" value="1"/>
</dbReference>
<keyword evidence="2 6" id="KW-0489">Methyltransferase</keyword>
<evidence type="ECO:0000256" key="2">
    <source>
        <dbReference type="ARBA" id="ARBA00022603"/>
    </source>
</evidence>
<comment type="similarity">
    <text evidence="6">Belongs to the class I-like SAM-binding methyltransferase superfamily. C5-methyltransferase family.</text>
</comment>
<sequence length="692" mass="72386">MNRGQLTLGSLFDGIGGFPYAASFYGIRALWASEIVPECVSVTKKHFPEMEHMGDITKLDGGKLPPVDIITFGSPCQDLSVASGKRLGLAGERSGLFLEAIRIIREMQEATNGEYPRFALWENVPGALSSSGRRDFKAVLEAFAETEVPMPRSGQWANAGMVRGRGVDLAWCVYDAQYFGTAQRRRRIFLVADFRGERSGEILFVPKSLSGYFAAGGTPRQGPAAYAQSGAGTAGAGIDGYNAQMTGHVAATLGTNCGMSTGRNGVIEMPDGMGAAVPAISMRIRCGCEGGGKGPLLQIEKSGTLATGNDQYLFAPKNAVEILNDQGGDSLSVEKGGVSPTLRSQTHGNLPITAYAIQGSMIGRADGNGPQGDGINENVSFTLNTIDRHAVCMATGQDEQPPTVAAGFDLQQITSKTNRSTLKPVQPTLCGAGSPHVVTAPLCMATGQSNAEIMEEKSPTLVAGHEQPIVTHPQIAGTLCASGAGLSRPAGQGNELDFCVVSAGFKHKAGSQSGSIGFQEETAPTLLAGQQSAVMKAYVIGAYHSGGMLSDNPQSGFYEADTSRTLDLNGGNPCCNQGGMAVVEGADGPEAAAVDCRNLRETDEVSGTLLAKAASGGYSLNYQNPVRTGLCVRRLTPTEAERLQGYPDGWTEAGADGRAISDTKRYQMLGNSVAVPCVAYIMQGIRDAVGGE</sequence>
<dbReference type="AlphaFoldDB" id="A0A1I0D3Y6"/>
<evidence type="ECO:0000256" key="6">
    <source>
        <dbReference type="PROSITE-ProRule" id="PRU01016"/>
    </source>
</evidence>
<dbReference type="Gene3D" id="3.40.50.150">
    <property type="entry name" value="Vaccinia Virus protein VP39"/>
    <property type="match status" value="1"/>
</dbReference>
<evidence type="ECO:0000256" key="1">
    <source>
        <dbReference type="ARBA" id="ARBA00011975"/>
    </source>
</evidence>
<name>A0A1I0D3Y6_9FIRM</name>
<dbReference type="Proteomes" id="UP000182121">
    <property type="component" value="Unassembled WGS sequence"/>
</dbReference>
<keyword evidence="5" id="KW-0680">Restriction system</keyword>
<dbReference type="EMBL" id="FOIO01000004">
    <property type="protein sequence ID" value="SET26686.1"/>
    <property type="molecule type" value="Genomic_DNA"/>
</dbReference>
<dbReference type="PANTHER" id="PTHR46098:SF1">
    <property type="entry name" value="TRNA (CYTOSINE(38)-C(5))-METHYLTRANSFERASE"/>
    <property type="match status" value="1"/>
</dbReference>
<dbReference type="PROSITE" id="PS00094">
    <property type="entry name" value="C5_MTASE_1"/>
    <property type="match status" value="1"/>
</dbReference>
<dbReference type="GO" id="GO:0032259">
    <property type="term" value="P:methylation"/>
    <property type="evidence" value="ECO:0007669"/>
    <property type="project" value="UniProtKB-KW"/>
</dbReference>
<dbReference type="InterPro" id="IPR001525">
    <property type="entry name" value="C5_MeTfrase"/>
</dbReference>
<dbReference type="PANTHER" id="PTHR46098">
    <property type="entry name" value="TRNA (CYTOSINE(38)-C(5))-METHYLTRANSFERASE"/>
    <property type="match status" value="1"/>
</dbReference>
<dbReference type="SUPFAM" id="SSF53335">
    <property type="entry name" value="S-adenosyl-L-methionine-dependent methyltransferases"/>
    <property type="match status" value="2"/>
</dbReference>
<accession>A0A1I0D3Y6</accession>
<dbReference type="GeneID" id="86057267"/>
<feature type="active site" evidence="6">
    <location>
        <position position="76"/>
    </location>
</feature>
<gene>
    <name evidence="7" type="ORF">SAMN05216521_100416</name>
</gene>
<dbReference type="InterPro" id="IPR029063">
    <property type="entry name" value="SAM-dependent_MTases_sf"/>
</dbReference>
<reference evidence="7 8" key="1">
    <citation type="submission" date="2016-10" db="EMBL/GenBank/DDBJ databases">
        <authorList>
            <person name="Varghese N."/>
            <person name="Submissions S."/>
        </authorList>
    </citation>
    <scope>NUCLEOTIDE SEQUENCE [LARGE SCALE GENOMIC DNA]</scope>
    <source>
        <strain evidence="7 8">NLAE-zl-C196</strain>
    </source>
</reference>
<protein>
    <recommendedName>
        <fullName evidence="1">DNA (cytosine-5-)-methyltransferase</fullName>
        <ecNumber evidence="1">2.1.1.37</ecNumber>
    </recommendedName>
</protein>
<dbReference type="EC" id="2.1.1.37" evidence="1"/>
<evidence type="ECO:0000256" key="4">
    <source>
        <dbReference type="ARBA" id="ARBA00022691"/>
    </source>
</evidence>
<keyword evidence="4 6" id="KW-0949">S-adenosyl-L-methionine</keyword>